<dbReference type="Proteomes" id="UP001596137">
    <property type="component" value="Unassembled WGS sequence"/>
</dbReference>
<comment type="caution">
    <text evidence="1">The sequence shown here is derived from an EMBL/GenBank/DDBJ whole genome shotgun (WGS) entry which is preliminary data.</text>
</comment>
<gene>
    <name evidence="1" type="ORF">ACFP1K_07215</name>
</gene>
<name>A0ABW1NDB8_9ACTN</name>
<evidence type="ECO:0000313" key="2">
    <source>
        <dbReference type="Proteomes" id="UP001596137"/>
    </source>
</evidence>
<dbReference type="RefSeq" id="WP_380748266.1">
    <property type="nucleotide sequence ID" value="NZ_JBHSRF010000007.1"/>
</dbReference>
<organism evidence="1 2">
    <name type="scientific">Sphaerisporangium aureirubrum</name>
    <dbReference type="NCBI Taxonomy" id="1544736"/>
    <lineage>
        <taxon>Bacteria</taxon>
        <taxon>Bacillati</taxon>
        <taxon>Actinomycetota</taxon>
        <taxon>Actinomycetes</taxon>
        <taxon>Streptosporangiales</taxon>
        <taxon>Streptosporangiaceae</taxon>
        <taxon>Sphaerisporangium</taxon>
    </lineage>
</organism>
<reference evidence="2" key="1">
    <citation type="journal article" date="2019" name="Int. J. Syst. Evol. Microbiol.">
        <title>The Global Catalogue of Microorganisms (GCM) 10K type strain sequencing project: providing services to taxonomists for standard genome sequencing and annotation.</title>
        <authorList>
            <consortium name="The Broad Institute Genomics Platform"/>
            <consortium name="The Broad Institute Genome Sequencing Center for Infectious Disease"/>
            <person name="Wu L."/>
            <person name="Ma J."/>
        </authorList>
    </citation>
    <scope>NUCLEOTIDE SEQUENCE [LARGE SCALE GENOMIC DNA]</scope>
    <source>
        <strain evidence="2">JCM 30346</strain>
    </source>
</reference>
<proteinExistence type="predicted"/>
<sequence length="78" mass="8098">MTCQPAAPIVEGLDLRLDVSEGGLVASAVLIAKVVNEDGSVSISISTSPGTSWLDELALVTAAREIVKPDFSHSCEDD</sequence>
<keyword evidence="2" id="KW-1185">Reference proteome</keyword>
<evidence type="ECO:0000313" key="1">
    <source>
        <dbReference type="EMBL" id="MFC6080945.1"/>
    </source>
</evidence>
<dbReference type="EMBL" id="JBHSRF010000007">
    <property type="protein sequence ID" value="MFC6080945.1"/>
    <property type="molecule type" value="Genomic_DNA"/>
</dbReference>
<protein>
    <submittedName>
        <fullName evidence="1">Uncharacterized protein</fullName>
    </submittedName>
</protein>
<accession>A0ABW1NDB8</accession>